<reference evidence="10" key="1">
    <citation type="submission" date="2017-09" db="EMBL/GenBank/DDBJ databases">
        <title>Depth-based differentiation of microbial function through sediment-hosted aquifers and enrichment of novel symbionts in the deep terrestrial subsurface.</title>
        <authorList>
            <person name="Probst A.J."/>
            <person name="Ladd B."/>
            <person name="Jarett J.K."/>
            <person name="Geller-Mcgrath D.E."/>
            <person name="Sieber C.M.K."/>
            <person name="Emerson J.B."/>
            <person name="Anantharaman K."/>
            <person name="Thomas B.C."/>
            <person name="Malmstrom R."/>
            <person name="Stieglmeier M."/>
            <person name="Klingl A."/>
            <person name="Woyke T."/>
            <person name="Ryan C.M."/>
            <person name="Banfield J.F."/>
        </authorList>
    </citation>
    <scope>NUCLEOTIDE SEQUENCE [LARGE SCALE GENOMIC DNA]</scope>
</reference>
<feature type="binding site" evidence="6">
    <location>
        <position position="41"/>
    </location>
    <ligand>
        <name>NAD(+)</name>
        <dbReference type="ChEBI" id="CHEBI:57540"/>
    </ligand>
</feature>
<evidence type="ECO:0000256" key="4">
    <source>
        <dbReference type="PIRSR" id="PIRSR500134-1"/>
    </source>
</evidence>
<dbReference type="GO" id="GO:0000271">
    <property type="term" value="P:polysaccharide biosynthetic process"/>
    <property type="evidence" value="ECO:0007669"/>
    <property type="project" value="InterPro"/>
</dbReference>
<protein>
    <recommendedName>
        <fullName evidence="3">UDP-glucose 6-dehydrogenase</fullName>
        <ecNumber evidence="3">1.1.1.22</ecNumber>
    </recommendedName>
</protein>
<feature type="active site" description="Nucleophile" evidence="4">
    <location>
        <position position="285"/>
    </location>
</feature>
<feature type="binding site" evidence="6">
    <location>
        <position position="288"/>
    </location>
    <ligand>
        <name>NAD(+)</name>
        <dbReference type="ChEBI" id="CHEBI:57540"/>
    </ligand>
</feature>
<evidence type="ECO:0000259" key="8">
    <source>
        <dbReference type="SMART" id="SM00984"/>
    </source>
</evidence>
<feature type="binding site" evidence="5">
    <location>
        <position position="282"/>
    </location>
    <ligand>
        <name>substrate</name>
    </ligand>
</feature>
<dbReference type="SUPFAM" id="SSF51735">
    <property type="entry name" value="NAD(P)-binding Rossmann-fold domains"/>
    <property type="match status" value="1"/>
</dbReference>
<feature type="binding site" evidence="5">
    <location>
        <position position="346"/>
    </location>
    <ligand>
        <name>substrate</name>
    </ligand>
</feature>
<feature type="domain" description="UDP-glucose/GDP-mannose dehydrogenase C-terminal" evidence="8">
    <location>
        <begin position="339"/>
        <end position="444"/>
    </location>
</feature>
<feature type="binding site" evidence="5">
    <location>
        <begin position="171"/>
        <end position="174"/>
    </location>
    <ligand>
        <name>substrate</name>
    </ligand>
</feature>
<gene>
    <name evidence="9" type="ORF">COU35_03830</name>
</gene>
<comment type="caution">
    <text evidence="9">The sequence shown here is derived from an EMBL/GenBank/DDBJ whole genome shotgun (WGS) entry which is preliminary data.</text>
</comment>
<dbReference type="PANTHER" id="PTHR43750:SF3">
    <property type="entry name" value="UDP-GLUCOSE 6-DEHYDROGENASE TUAD"/>
    <property type="match status" value="1"/>
</dbReference>
<accession>A0A2H0TPS3</accession>
<evidence type="ECO:0000256" key="5">
    <source>
        <dbReference type="PIRSR" id="PIRSR500134-2"/>
    </source>
</evidence>
<feature type="binding site" evidence="6">
    <location>
        <position position="36"/>
    </location>
    <ligand>
        <name>NAD(+)</name>
        <dbReference type="ChEBI" id="CHEBI:57540"/>
    </ligand>
</feature>
<dbReference type="InterPro" id="IPR017476">
    <property type="entry name" value="UDP-Glc/GDP-Man"/>
</dbReference>
<keyword evidence="1 3" id="KW-0560">Oxidoreductase</keyword>
<dbReference type="InterPro" id="IPR014026">
    <property type="entry name" value="UDP-Glc/GDP-Man_DH_dimer"/>
</dbReference>
<dbReference type="PIRSF" id="PIRSF000124">
    <property type="entry name" value="UDPglc_GDPman_dh"/>
    <property type="match status" value="1"/>
</dbReference>
<dbReference type="InterPro" id="IPR028357">
    <property type="entry name" value="UDPglc_DH_bac"/>
</dbReference>
<dbReference type="GO" id="GO:0051287">
    <property type="term" value="F:NAD binding"/>
    <property type="evidence" value="ECO:0007669"/>
    <property type="project" value="InterPro"/>
</dbReference>
<dbReference type="PANTHER" id="PTHR43750">
    <property type="entry name" value="UDP-GLUCOSE 6-DEHYDROGENASE TUAD"/>
    <property type="match status" value="1"/>
</dbReference>
<keyword evidence="2 3" id="KW-0520">NAD</keyword>
<evidence type="ECO:0000256" key="3">
    <source>
        <dbReference type="PIRNR" id="PIRNR000124"/>
    </source>
</evidence>
<dbReference type="PIRSF" id="PIRSF500134">
    <property type="entry name" value="UDPglc_DH_bac"/>
    <property type="match status" value="1"/>
</dbReference>
<sequence length="468" mass="52102">MYYILHMNILYIGAGFVGACSAAVAADSGHSTLVFDIDQKKIQMLASGDRDTIESCLFEKGLGDLLVRNKERIAFTTDYSNVVNFLASVDAIFMCLPTPEIGETGESNMEYYNSAAEQLATALAKRDGGAQQKYIVIVNKSTVPIDTVDHTQEILDKAGVRNVGVVSNPEFLVEGKAIQGSLKPDRIVVGAWQEKDFDVMRNVYRRFYDSPDVEYIEVNPKEAAAGKLLANFYLFNKLAICFDVIGRTAEAFDAISFENLRRILINDDRIGKWGFYDSLYAGGSCFIKDARSLSHQLQTAGQEAVLVNETYIANKRQLETFLGRAQKDAGFDWAGKRVALLGLAFKRDTNDTRNSPSIDIMHFLEGKNVSHVSLYDPAASDMFKSMFAETEKRTYASHEFDAVKDADVIIIATDWPQFRGLADVIVSELQTRPLIMDGRRMLHHRYADLRNAGFDVIAVGSPFIRGHA</sequence>
<name>A0A2H0TPS3_9BACT</name>
<keyword evidence="7" id="KW-0732">Signal</keyword>
<comment type="catalytic activity">
    <reaction evidence="3">
        <text>UDP-alpha-D-glucose + 2 NAD(+) + H2O = UDP-alpha-D-glucuronate + 2 NADH + 3 H(+)</text>
        <dbReference type="Rhea" id="RHEA:23596"/>
        <dbReference type="ChEBI" id="CHEBI:15377"/>
        <dbReference type="ChEBI" id="CHEBI:15378"/>
        <dbReference type="ChEBI" id="CHEBI:57540"/>
        <dbReference type="ChEBI" id="CHEBI:57945"/>
        <dbReference type="ChEBI" id="CHEBI:58052"/>
        <dbReference type="ChEBI" id="CHEBI:58885"/>
        <dbReference type="EC" id="1.1.1.22"/>
    </reaction>
</comment>
<dbReference type="EMBL" id="PFCB01000028">
    <property type="protein sequence ID" value="PIR74160.1"/>
    <property type="molecule type" value="Genomic_DNA"/>
</dbReference>
<dbReference type="SUPFAM" id="SSF52413">
    <property type="entry name" value="UDP-glucose/GDP-mannose dehydrogenase C-terminal domain"/>
    <property type="match status" value="1"/>
</dbReference>
<dbReference type="InterPro" id="IPR036291">
    <property type="entry name" value="NAD(P)-bd_dom_sf"/>
</dbReference>
<evidence type="ECO:0000256" key="7">
    <source>
        <dbReference type="SAM" id="SignalP"/>
    </source>
</evidence>
<dbReference type="EC" id="1.1.1.22" evidence="3"/>
<feature type="chain" id="PRO_5013910364" description="UDP-glucose 6-dehydrogenase" evidence="7">
    <location>
        <begin position="26"/>
        <end position="468"/>
    </location>
</feature>
<dbReference type="GO" id="GO:0003979">
    <property type="term" value="F:UDP-glucose 6-dehydrogenase activity"/>
    <property type="evidence" value="ECO:0007669"/>
    <property type="project" value="UniProtKB-EC"/>
</dbReference>
<dbReference type="AlphaFoldDB" id="A0A2H0TPS3"/>
<dbReference type="Pfam" id="PF03720">
    <property type="entry name" value="UDPG_MGDP_dh_C"/>
    <property type="match status" value="1"/>
</dbReference>
<organism evidence="9 10">
    <name type="scientific">Candidatus Magasanikbacteria bacterium CG10_big_fil_rev_8_21_14_0_10_47_10</name>
    <dbReference type="NCBI Taxonomy" id="1974652"/>
    <lineage>
        <taxon>Bacteria</taxon>
        <taxon>Candidatus Magasanikiibacteriota</taxon>
    </lineage>
</organism>
<feature type="binding site" evidence="6">
    <location>
        <position position="98"/>
    </location>
    <ligand>
        <name>NAD(+)</name>
        <dbReference type="ChEBI" id="CHEBI:57540"/>
    </ligand>
</feature>
<comment type="similarity">
    <text evidence="3">Belongs to the UDP-glucose/GDP-mannose dehydrogenase family.</text>
</comment>
<feature type="binding site" evidence="6">
    <location>
        <position position="353"/>
    </location>
    <ligand>
        <name>NAD(+)</name>
        <dbReference type="ChEBI" id="CHEBI:57540"/>
    </ligand>
</feature>
<dbReference type="Pfam" id="PF03721">
    <property type="entry name" value="UDPG_MGDP_dh_N"/>
    <property type="match status" value="1"/>
</dbReference>
<proteinExistence type="inferred from homology"/>
<feature type="binding site" evidence="5">
    <location>
        <position position="227"/>
    </location>
    <ligand>
        <name>substrate</name>
    </ligand>
</feature>
<dbReference type="InterPro" id="IPR001732">
    <property type="entry name" value="UDP-Glc/GDP-Man_DH_N"/>
</dbReference>
<dbReference type="SMART" id="SM00984">
    <property type="entry name" value="UDPG_MGDP_dh_C"/>
    <property type="match status" value="1"/>
</dbReference>
<dbReference type="InterPro" id="IPR014027">
    <property type="entry name" value="UDP-Glc/GDP-Man_DH_C"/>
</dbReference>
<feature type="binding site" evidence="6">
    <location>
        <position position="174"/>
    </location>
    <ligand>
        <name>NAD(+)</name>
        <dbReference type="ChEBI" id="CHEBI:57540"/>
    </ligand>
</feature>
<evidence type="ECO:0000256" key="1">
    <source>
        <dbReference type="ARBA" id="ARBA00023002"/>
    </source>
</evidence>
<dbReference type="Pfam" id="PF00984">
    <property type="entry name" value="UDPG_MGDP_dh"/>
    <property type="match status" value="1"/>
</dbReference>
<evidence type="ECO:0000256" key="2">
    <source>
        <dbReference type="ARBA" id="ARBA00023027"/>
    </source>
</evidence>
<feature type="signal peptide" evidence="7">
    <location>
        <begin position="1"/>
        <end position="25"/>
    </location>
</feature>
<evidence type="ECO:0000313" key="9">
    <source>
        <dbReference type="EMBL" id="PIR74160.1"/>
    </source>
</evidence>
<feature type="binding site" evidence="6">
    <location>
        <position position="142"/>
    </location>
    <ligand>
        <name>NAD(+)</name>
        <dbReference type="ChEBI" id="CHEBI:57540"/>
    </ligand>
</feature>
<evidence type="ECO:0000313" key="10">
    <source>
        <dbReference type="Proteomes" id="UP000230154"/>
    </source>
</evidence>
<dbReference type="Proteomes" id="UP000230154">
    <property type="component" value="Unassembled WGS sequence"/>
</dbReference>
<dbReference type="NCBIfam" id="TIGR03026">
    <property type="entry name" value="NDP-sugDHase"/>
    <property type="match status" value="1"/>
</dbReference>
<evidence type="ECO:0000256" key="6">
    <source>
        <dbReference type="PIRSR" id="PIRSR500134-3"/>
    </source>
</evidence>
<dbReference type="Gene3D" id="3.40.50.720">
    <property type="entry name" value="NAD(P)-binding Rossmann-like Domain"/>
    <property type="match status" value="2"/>
</dbReference>
<dbReference type="InterPro" id="IPR036220">
    <property type="entry name" value="UDP-Glc/GDP-Man_DH_C_sf"/>
</dbReference>